<comment type="similarity">
    <text evidence="1">Belongs to the short-chain fatty acyl-CoA assimilation regulator (ScfR) family.</text>
</comment>
<dbReference type="OrthoDB" id="9794834at2"/>
<protein>
    <recommendedName>
        <fullName evidence="2">HTH cro/C1-type domain-containing protein</fullName>
    </recommendedName>
</protein>
<dbReference type="InterPro" id="IPR010982">
    <property type="entry name" value="Lambda_DNA-bd_dom_sf"/>
</dbReference>
<dbReference type="EMBL" id="MZXV01000056">
    <property type="protein sequence ID" value="PZV35726.1"/>
    <property type="molecule type" value="Genomic_DNA"/>
</dbReference>
<name>A0A2W7DX31_9HYPH</name>
<dbReference type="Gene3D" id="1.10.260.40">
    <property type="entry name" value="lambda repressor-like DNA-binding domains"/>
    <property type="match status" value="1"/>
</dbReference>
<dbReference type="Proteomes" id="UP000248616">
    <property type="component" value="Unassembled WGS sequence"/>
</dbReference>
<proteinExistence type="inferred from homology"/>
<evidence type="ECO:0000259" key="2">
    <source>
        <dbReference type="PROSITE" id="PS50943"/>
    </source>
</evidence>
<accession>A0A2W7DX31</accession>
<sequence length="387" mass="43950">MTGDIFHFPDRASGVVPQRLADARMALQMSRADVARALNITGTAIGHYENGDRRPDMNILMQLARLLHQPVSFFLKETPANSINKKVRFFRSVGPKSNRINMALDVRTNWLWEFVQTLLDAGIRLPTPNVPFFDDMDHDGEYSLEQIEYIAARTRRHWNLGDAPINNMVALLESQGVIVSRFSLGSEKIDAFSCWINGRPYVLLGSDKGSAVRSRFDAAHELGHLILHRDISQDDMESKATRDRIEREANWFAGAFLLPRASIFREFYSTRASHLKGLKQRWLVSMQAIAHRARDIGAIDENQYVSFRIQMTKTKQLAKEPLDDTIPIERPGLLFNAWKKLVERGLLPKLDSDETLGISLDVLSDHFGRSIEVAERSPTPTLSIVEK</sequence>
<dbReference type="PROSITE" id="PS50943">
    <property type="entry name" value="HTH_CROC1"/>
    <property type="match status" value="1"/>
</dbReference>
<dbReference type="InterPro" id="IPR052345">
    <property type="entry name" value="Rad_response_metalloprotease"/>
</dbReference>
<dbReference type="PANTHER" id="PTHR43236:SF1">
    <property type="entry name" value="BLL7220 PROTEIN"/>
    <property type="match status" value="1"/>
</dbReference>
<feature type="domain" description="HTH cro/C1-type" evidence="2">
    <location>
        <begin position="20"/>
        <end position="74"/>
    </location>
</feature>
<evidence type="ECO:0000313" key="4">
    <source>
        <dbReference type="Proteomes" id="UP000248616"/>
    </source>
</evidence>
<evidence type="ECO:0000313" key="3">
    <source>
        <dbReference type="EMBL" id="PZV35726.1"/>
    </source>
</evidence>
<dbReference type="CDD" id="cd00093">
    <property type="entry name" value="HTH_XRE"/>
    <property type="match status" value="1"/>
</dbReference>
<evidence type="ECO:0000256" key="1">
    <source>
        <dbReference type="ARBA" id="ARBA00007227"/>
    </source>
</evidence>
<keyword evidence="4" id="KW-1185">Reference proteome</keyword>
<dbReference type="Pfam" id="PF01381">
    <property type="entry name" value="HTH_3"/>
    <property type="match status" value="1"/>
</dbReference>
<dbReference type="InterPro" id="IPR001387">
    <property type="entry name" value="Cro/C1-type_HTH"/>
</dbReference>
<dbReference type="SUPFAM" id="SSF47413">
    <property type="entry name" value="lambda repressor-like DNA-binding domains"/>
    <property type="match status" value="1"/>
</dbReference>
<comment type="caution">
    <text evidence="3">The sequence shown here is derived from an EMBL/GenBank/DDBJ whole genome shotgun (WGS) entry which is preliminary data.</text>
</comment>
<dbReference type="RefSeq" id="WP_111547157.1">
    <property type="nucleotide sequence ID" value="NZ_MZXV01000056.1"/>
</dbReference>
<dbReference type="Gene3D" id="1.10.10.2910">
    <property type="match status" value="1"/>
</dbReference>
<dbReference type="Pfam" id="PF06114">
    <property type="entry name" value="Peptidase_M78"/>
    <property type="match status" value="1"/>
</dbReference>
<dbReference type="GO" id="GO:0003677">
    <property type="term" value="F:DNA binding"/>
    <property type="evidence" value="ECO:0007669"/>
    <property type="project" value="InterPro"/>
</dbReference>
<reference evidence="4" key="1">
    <citation type="submission" date="2017-03" db="EMBL/GenBank/DDBJ databases">
        <authorList>
            <person name="Safronova V.I."/>
            <person name="Sazanova A.L."/>
            <person name="Chirak E.R."/>
        </authorList>
    </citation>
    <scope>NUCLEOTIDE SEQUENCE [LARGE SCALE GENOMIC DNA]</scope>
    <source>
        <strain evidence="4">Ach-343</strain>
    </source>
</reference>
<dbReference type="PANTHER" id="PTHR43236">
    <property type="entry name" value="ANTITOXIN HIGA1"/>
    <property type="match status" value="1"/>
</dbReference>
<organism evidence="3 4">
    <name type="scientific">Mesorhizobium kowhaii</name>
    <dbReference type="NCBI Taxonomy" id="1300272"/>
    <lineage>
        <taxon>Bacteria</taxon>
        <taxon>Pseudomonadati</taxon>
        <taxon>Pseudomonadota</taxon>
        <taxon>Alphaproteobacteria</taxon>
        <taxon>Hyphomicrobiales</taxon>
        <taxon>Phyllobacteriaceae</taxon>
        <taxon>Mesorhizobium</taxon>
    </lineage>
</organism>
<dbReference type="InterPro" id="IPR010359">
    <property type="entry name" value="IrrE_HExxH"/>
</dbReference>
<gene>
    <name evidence="3" type="ORF">B5V02_27220</name>
</gene>
<dbReference type="AlphaFoldDB" id="A0A2W7DX31"/>
<dbReference type="SMART" id="SM00530">
    <property type="entry name" value="HTH_XRE"/>
    <property type="match status" value="1"/>
</dbReference>